<evidence type="ECO:0000313" key="1">
    <source>
        <dbReference type="EMBL" id="CAI9303315.1"/>
    </source>
</evidence>
<evidence type="ECO:0000313" key="2">
    <source>
        <dbReference type="Proteomes" id="UP001177003"/>
    </source>
</evidence>
<keyword evidence="2" id="KW-1185">Reference proteome</keyword>
<gene>
    <name evidence="1" type="ORF">LSALG_LOCUS41762</name>
</gene>
<sequence length="91" mass="9619">MERLENQASSLTREKGVLASELASGIQGVCKECEALGFENGKQLGGCSIISGEPEASNPCRVASRTKEVDIALSSLAETDFVGLFRLGELD</sequence>
<name>A0AA36A2E8_LACSI</name>
<protein>
    <submittedName>
        <fullName evidence="1">Uncharacterized protein</fullName>
    </submittedName>
</protein>
<accession>A0AA36A2E8</accession>
<reference evidence="1" key="1">
    <citation type="submission" date="2023-04" db="EMBL/GenBank/DDBJ databases">
        <authorList>
            <person name="Vijverberg K."/>
            <person name="Xiong W."/>
            <person name="Schranz E."/>
        </authorList>
    </citation>
    <scope>NUCLEOTIDE SEQUENCE</scope>
</reference>
<dbReference type="AlphaFoldDB" id="A0AA36A2E8"/>
<proteinExistence type="predicted"/>
<dbReference type="EMBL" id="OX465085">
    <property type="protein sequence ID" value="CAI9303315.1"/>
    <property type="molecule type" value="Genomic_DNA"/>
</dbReference>
<dbReference type="Proteomes" id="UP001177003">
    <property type="component" value="Chromosome 9"/>
</dbReference>
<organism evidence="1 2">
    <name type="scientific">Lactuca saligna</name>
    <name type="common">Willowleaf lettuce</name>
    <dbReference type="NCBI Taxonomy" id="75948"/>
    <lineage>
        <taxon>Eukaryota</taxon>
        <taxon>Viridiplantae</taxon>
        <taxon>Streptophyta</taxon>
        <taxon>Embryophyta</taxon>
        <taxon>Tracheophyta</taxon>
        <taxon>Spermatophyta</taxon>
        <taxon>Magnoliopsida</taxon>
        <taxon>eudicotyledons</taxon>
        <taxon>Gunneridae</taxon>
        <taxon>Pentapetalae</taxon>
        <taxon>asterids</taxon>
        <taxon>campanulids</taxon>
        <taxon>Asterales</taxon>
        <taxon>Asteraceae</taxon>
        <taxon>Cichorioideae</taxon>
        <taxon>Cichorieae</taxon>
        <taxon>Lactucinae</taxon>
        <taxon>Lactuca</taxon>
    </lineage>
</organism>